<comment type="caution">
    <text evidence="1">The sequence shown here is derived from an EMBL/GenBank/DDBJ whole genome shotgun (WGS) entry which is preliminary data.</text>
</comment>
<gene>
    <name evidence="1" type="ORF">Bca52824_048195</name>
</gene>
<dbReference type="Proteomes" id="UP000886595">
    <property type="component" value="Unassembled WGS sequence"/>
</dbReference>
<dbReference type="InterPro" id="IPR017853">
    <property type="entry name" value="GH"/>
</dbReference>
<evidence type="ECO:0000313" key="2">
    <source>
        <dbReference type="Proteomes" id="UP000886595"/>
    </source>
</evidence>
<sequence>MEIEAVRLLDLNPEMIGAFASTTVSLFLSVPSPLVPMLASDHSHAFEWVKLHVLPFQNRTKISMISVGDDVVSSLMGKKMNKWIEHHQGDFDRERRKRCRR</sequence>
<dbReference type="PANTHER" id="PTHR32227">
    <property type="entry name" value="GLUCAN ENDO-1,3-BETA-GLUCOSIDASE BG1-RELATED-RELATED"/>
    <property type="match status" value="1"/>
</dbReference>
<protein>
    <submittedName>
        <fullName evidence="1">Uncharacterized protein</fullName>
    </submittedName>
</protein>
<dbReference type="AlphaFoldDB" id="A0A8X7UU19"/>
<accession>A0A8X7UU19</accession>
<dbReference type="GO" id="GO:0004553">
    <property type="term" value="F:hydrolase activity, hydrolyzing O-glycosyl compounds"/>
    <property type="evidence" value="ECO:0007669"/>
    <property type="project" value="InterPro"/>
</dbReference>
<dbReference type="OrthoDB" id="1938138at2759"/>
<evidence type="ECO:0000313" key="1">
    <source>
        <dbReference type="EMBL" id="KAG2288591.1"/>
    </source>
</evidence>
<organism evidence="1 2">
    <name type="scientific">Brassica carinata</name>
    <name type="common">Ethiopian mustard</name>
    <name type="synonym">Abyssinian cabbage</name>
    <dbReference type="NCBI Taxonomy" id="52824"/>
    <lineage>
        <taxon>Eukaryota</taxon>
        <taxon>Viridiplantae</taxon>
        <taxon>Streptophyta</taxon>
        <taxon>Embryophyta</taxon>
        <taxon>Tracheophyta</taxon>
        <taxon>Spermatophyta</taxon>
        <taxon>Magnoliopsida</taxon>
        <taxon>eudicotyledons</taxon>
        <taxon>Gunneridae</taxon>
        <taxon>Pentapetalae</taxon>
        <taxon>rosids</taxon>
        <taxon>malvids</taxon>
        <taxon>Brassicales</taxon>
        <taxon>Brassicaceae</taxon>
        <taxon>Brassiceae</taxon>
        <taxon>Brassica</taxon>
    </lineage>
</organism>
<dbReference type="EMBL" id="JAAMPC010000010">
    <property type="protein sequence ID" value="KAG2288591.1"/>
    <property type="molecule type" value="Genomic_DNA"/>
</dbReference>
<dbReference type="Gene3D" id="3.20.20.80">
    <property type="entry name" value="Glycosidases"/>
    <property type="match status" value="1"/>
</dbReference>
<keyword evidence="2" id="KW-1185">Reference proteome</keyword>
<dbReference type="InterPro" id="IPR044965">
    <property type="entry name" value="Glyco_hydro_17_plant"/>
</dbReference>
<dbReference type="SUPFAM" id="SSF51445">
    <property type="entry name" value="(Trans)glycosidases"/>
    <property type="match status" value="1"/>
</dbReference>
<name>A0A8X7UU19_BRACI</name>
<proteinExistence type="predicted"/>
<reference evidence="1 2" key="1">
    <citation type="submission" date="2020-02" db="EMBL/GenBank/DDBJ databases">
        <authorList>
            <person name="Ma Q."/>
            <person name="Huang Y."/>
            <person name="Song X."/>
            <person name="Pei D."/>
        </authorList>
    </citation>
    <scope>NUCLEOTIDE SEQUENCE [LARGE SCALE GENOMIC DNA]</scope>
    <source>
        <strain evidence="1">Sxm20200214</strain>
        <tissue evidence="1">Leaf</tissue>
    </source>
</reference>
<dbReference type="GO" id="GO:0005975">
    <property type="term" value="P:carbohydrate metabolic process"/>
    <property type="evidence" value="ECO:0007669"/>
    <property type="project" value="InterPro"/>
</dbReference>